<sequence length="904" mass="100686">MNKLEFLGDDASFRLQNPEQISYLYFPLASEAGLKSAITPNLGGDSKLDQETFLLEPVSAENLHASRSTRNFWCITDQGCWSATGVSALQESQRFTPDADASTLTAGLMWQRVCRASDREGLRAEITSFVPPGENVELMAVRITNTGAREKAVTGVAAVPIYGRSADNIRDHRNVTSMLHRIRTTEYGVLVKPTMSFDEKGHRANRTTYYVLGSLGDGGRPRDFYPTVESFLGEGGTFLRPRAVYEAWPGVAAGTAVDGREAMGAIRFPVVTLQPGQSAQFQILLGITQDETDIPRIMRAYQTSQQVEQALEDTKAYWQSRVNVSYQTGNVPYDRLLRWVSFQPLLRRLYGCSFLPHHDYGRGGRGWRDLWQDCLSLLLMDPGDVGRMIKANFGGVRIDGTNATIIGAGDGNFIADRNGIARVWMDHALWPLMTTKLYIDQTGDLGILLEKAPYFKDAQGMRGTAPDAHWKEQDGSLQRTADGQLYQGTILEHLLLQHLTAFYEVGSHNIFRLRGADWNDALDMAAEHGESVAFTCAYAGNFLDLADLVRRLDGVGGSGTAEVLEEIQMLLAEDPALYENVEEKNALLKHYAERCLHTVSGRTAAISLQALADHLEGKARWLMEHIRKQEWINAGSEEGWFNSYYDNHGRRVEGISDQGVRMMLTGQVFAIMSGTASAEQVKAITKSADHYLYRREIGGYRLNTDFHELKFDMGRMFGFAYGEKENGAVFSHMTVMYANALYRRGFVREGYRALQTLADAALAFETSKIYPGIPEYFNADGRGVYHYLTGAASWYMLTVITQVFGVRGEKGNLILAPQLVREQFDAQGKASIGLTFAGKRCFVTYVNGEKADWDGYRLQAAVWKETASGQETPLVVRDGKAVLPRAVLETLPHNSEIHIEIQLA</sequence>
<proteinExistence type="predicted"/>
<dbReference type="InterPro" id="IPR052047">
    <property type="entry name" value="GH94_Enzymes"/>
</dbReference>
<feature type="domain" description="Glycosyl hydrolase 94 supersandwich" evidence="3">
    <location>
        <begin position="117"/>
        <end position="303"/>
    </location>
</feature>
<dbReference type="SUPFAM" id="SSF74650">
    <property type="entry name" value="Galactose mutarotase-like"/>
    <property type="match status" value="1"/>
</dbReference>
<dbReference type="SUPFAM" id="SSF48208">
    <property type="entry name" value="Six-hairpin glycosidases"/>
    <property type="match status" value="1"/>
</dbReference>
<evidence type="ECO:0000259" key="3">
    <source>
        <dbReference type="Pfam" id="PF06165"/>
    </source>
</evidence>
<accession>A0A9D1A8N1</accession>
<dbReference type="PANTHER" id="PTHR37469:SF2">
    <property type="entry name" value="CELLOBIONIC ACID PHOSPHORYLASE"/>
    <property type="match status" value="1"/>
</dbReference>
<dbReference type="Proteomes" id="UP000824258">
    <property type="component" value="Unassembled WGS sequence"/>
</dbReference>
<dbReference type="Gene3D" id="2.70.98.40">
    <property type="entry name" value="Glycoside hydrolase, family 65, N-terminal domain"/>
    <property type="match status" value="1"/>
</dbReference>
<evidence type="ECO:0000256" key="2">
    <source>
        <dbReference type="ARBA" id="ARBA00022679"/>
    </source>
</evidence>
<keyword evidence="1" id="KW-0328">Glycosyltransferase</keyword>
<dbReference type="EMBL" id="DVGD01000048">
    <property type="protein sequence ID" value="HIR09093.1"/>
    <property type="molecule type" value="Genomic_DNA"/>
</dbReference>
<dbReference type="Pfam" id="PF06165">
    <property type="entry name" value="GH94_b-supersand"/>
    <property type="match status" value="1"/>
</dbReference>
<gene>
    <name evidence="5" type="ORF">IAA70_01670</name>
</gene>
<evidence type="ECO:0000313" key="5">
    <source>
        <dbReference type="EMBL" id="HIR09093.1"/>
    </source>
</evidence>
<protein>
    <submittedName>
        <fullName evidence="5">Cellobiose phosphorylase</fullName>
    </submittedName>
</protein>
<name>A0A9D1A8N1_9FIRM</name>
<evidence type="ECO:0000256" key="1">
    <source>
        <dbReference type="ARBA" id="ARBA00022676"/>
    </source>
</evidence>
<dbReference type="Gene3D" id="1.50.10.10">
    <property type="match status" value="1"/>
</dbReference>
<dbReference type="GO" id="GO:0016757">
    <property type="term" value="F:glycosyltransferase activity"/>
    <property type="evidence" value="ECO:0007669"/>
    <property type="project" value="UniProtKB-KW"/>
</dbReference>
<dbReference type="AlphaFoldDB" id="A0A9D1A8N1"/>
<dbReference type="InterPro" id="IPR008928">
    <property type="entry name" value="6-hairpin_glycosidase_sf"/>
</dbReference>
<keyword evidence="2" id="KW-0808">Transferase</keyword>
<dbReference type="InterPro" id="IPR010383">
    <property type="entry name" value="Glyco_hydrolase_94_b-supersand"/>
</dbReference>
<evidence type="ECO:0000259" key="4">
    <source>
        <dbReference type="Pfam" id="PF17167"/>
    </source>
</evidence>
<reference evidence="5" key="2">
    <citation type="journal article" date="2021" name="PeerJ">
        <title>Extensive microbial diversity within the chicken gut microbiome revealed by metagenomics and culture.</title>
        <authorList>
            <person name="Gilroy R."/>
            <person name="Ravi A."/>
            <person name="Getino M."/>
            <person name="Pursley I."/>
            <person name="Horton D.L."/>
            <person name="Alikhan N.F."/>
            <person name="Baker D."/>
            <person name="Gharbi K."/>
            <person name="Hall N."/>
            <person name="Watson M."/>
            <person name="Adriaenssens E.M."/>
            <person name="Foster-Nyarko E."/>
            <person name="Jarju S."/>
            <person name="Secka A."/>
            <person name="Antonio M."/>
            <person name="Oren A."/>
            <person name="Chaudhuri R.R."/>
            <person name="La Ragione R."/>
            <person name="Hildebrand F."/>
            <person name="Pallen M.J."/>
        </authorList>
    </citation>
    <scope>NUCLEOTIDE SEQUENCE</scope>
    <source>
        <strain evidence="5">ChiHjej9B8-7071</strain>
    </source>
</reference>
<dbReference type="InterPro" id="IPR011013">
    <property type="entry name" value="Gal_mutarotase_sf_dom"/>
</dbReference>
<organism evidence="5 6">
    <name type="scientific">Candidatus Avoscillospira stercoripullorum</name>
    <dbReference type="NCBI Taxonomy" id="2840709"/>
    <lineage>
        <taxon>Bacteria</taxon>
        <taxon>Bacillati</taxon>
        <taxon>Bacillota</taxon>
        <taxon>Clostridia</taxon>
        <taxon>Eubacteriales</taxon>
        <taxon>Oscillospiraceae</taxon>
        <taxon>Oscillospiraceae incertae sedis</taxon>
        <taxon>Candidatus Avoscillospira</taxon>
    </lineage>
</organism>
<dbReference type="InterPro" id="IPR037018">
    <property type="entry name" value="GH65_N"/>
</dbReference>
<feature type="domain" description="Glycosyl hydrolase 94 catalytic" evidence="4">
    <location>
        <begin position="614"/>
        <end position="805"/>
    </location>
</feature>
<dbReference type="InterPro" id="IPR033432">
    <property type="entry name" value="GH94_catalytic"/>
</dbReference>
<dbReference type="Pfam" id="PF17167">
    <property type="entry name" value="Glyco_hydro_94"/>
    <property type="match status" value="1"/>
</dbReference>
<evidence type="ECO:0000313" key="6">
    <source>
        <dbReference type="Proteomes" id="UP000824258"/>
    </source>
</evidence>
<dbReference type="GO" id="GO:0005975">
    <property type="term" value="P:carbohydrate metabolic process"/>
    <property type="evidence" value="ECO:0007669"/>
    <property type="project" value="InterPro"/>
</dbReference>
<comment type="caution">
    <text evidence="5">The sequence shown here is derived from an EMBL/GenBank/DDBJ whole genome shotgun (WGS) entry which is preliminary data.</text>
</comment>
<dbReference type="GO" id="GO:0030246">
    <property type="term" value="F:carbohydrate binding"/>
    <property type="evidence" value="ECO:0007669"/>
    <property type="project" value="InterPro"/>
</dbReference>
<dbReference type="PANTHER" id="PTHR37469">
    <property type="entry name" value="CELLOBIONIC ACID PHOSPHORYLASE-RELATED"/>
    <property type="match status" value="1"/>
</dbReference>
<reference evidence="5" key="1">
    <citation type="submission" date="2020-10" db="EMBL/GenBank/DDBJ databases">
        <authorList>
            <person name="Gilroy R."/>
        </authorList>
    </citation>
    <scope>NUCLEOTIDE SEQUENCE</scope>
    <source>
        <strain evidence="5">ChiHjej9B8-7071</strain>
    </source>
</reference>
<dbReference type="CDD" id="cd11749">
    <property type="entry name" value="GH94N_LBP_like"/>
    <property type="match status" value="1"/>
</dbReference>
<dbReference type="InterPro" id="IPR012341">
    <property type="entry name" value="6hp_glycosidase-like_sf"/>
</dbReference>